<evidence type="ECO:0000313" key="2">
    <source>
        <dbReference type="EMBL" id="TNN84124.1"/>
    </source>
</evidence>
<dbReference type="Proteomes" id="UP000314294">
    <property type="component" value="Unassembled WGS sequence"/>
</dbReference>
<protein>
    <submittedName>
        <fullName evidence="2">Uncharacterized protein</fullName>
    </submittedName>
</protein>
<reference evidence="2 3" key="1">
    <citation type="submission" date="2019-03" db="EMBL/GenBank/DDBJ databases">
        <title>First draft genome of Liparis tanakae, snailfish: a comprehensive survey of snailfish specific genes.</title>
        <authorList>
            <person name="Kim W."/>
            <person name="Song I."/>
            <person name="Jeong J.-H."/>
            <person name="Kim D."/>
            <person name="Kim S."/>
            <person name="Ryu S."/>
            <person name="Song J.Y."/>
            <person name="Lee S.K."/>
        </authorList>
    </citation>
    <scope>NUCLEOTIDE SEQUENCE [LARGE SCALE GENOMIC DNA]</scope>
    <source>
        <tissue evidence="2">Muscle</tissue>
    </source>
</reference>
<organism evidence="2 3">
    <name type="scientific">Liparis tanakae</name>
    <name type="common">Tanaka's snailfish</name>
    <dbReference type="NCBI Taxonomy" id="230148"/>
    <lineage>
        <taxon>Eukaryota</taxon>
        <taxon>Metazoa</taxon>
        <taxon>Chordata</taxon>
        <taxon>Craniata</taxon>
        <taxon>Vertebrata</taxon>
        <taxon>Euteleostomi</taxon>
        <taxon>Actinopterygii</taxon>
        <taxon>Neopterygii</taxon>
        <taxon>Teleostei</taxon>
        <taxon>Neoteleostei</taxon>
        <taxon>Acanthomorphata</taxon>
        <taxon>Eupercaria</taxon>
        <taxon>Perciformes</taxon>
        <taxon>Cottioidei</taxon>
        <taxon>Cottales</taxon>
        <taxon>Liparidae</taxon>
        <taxon>Liparis</taxon>
    </lineage>
</organism>
<keyword evidence="3" id="KW-1185">Reference proteome</keyword>
<proteinExistence type="predicted"/>
<feature type="region of interest" description="Disordered" evidence="1">
    <location>
        <begin position="27"/>
        <end position="74"/>
    </location>
</feature>
<accession>A0A4Z2J2P9</accession>
<feature type="compositionally biased region" description="Polar residues" evidence="1">
    <location>
        <begin position="62"/>
        <end position="74"/>
    </location>
</feature>
<gene>
    <name evidence="2" type="ORF">EYF80_005451</name>
</gene>
<evidence type="ECO:0000313" key="3">
    <source>
        <dbReference type="Proteomes" id="UP000314294"/>
    </source>
</evidence>
<sequence length="74" mass="8204">MWTHCRKPEVRQPRKISSLSPACCASLRLPPPPSVLPPSSGEQQRLRERSRAPGPADAAQWIYQTRDTATQPVG</sequence>
<name>A0A4Z2J2P9_9TELE</name>
<comment type="caution">
    <text evidence="2">The sequence shown here is derived from an EMBL/GenBank/DDBJ whole genome shotgun (WGS) entry which is preliminary data.</text>
</comment>
<dbReference type="EMBL" id="SRLO01000028">
    <property type="protein sequence ID" value="TNN84124.1"/>
    <property type="molecule type" value="Genomic_DNA"/>
</dbReference>
<evidence type="ECO:0000256" key="1">
    <source>
        <dbReference type="SAM" id="MobiDB-lite"/>
    </source>
</evidence>
<dbReference type="AlphaFoldDB" id="A0A4Z2J2P9"/>